<accession>A0A1S3I778</accession>
<feature type="chain" id="PRO_5010320810" evidence="5">
    <location>
        <begin position="19"/>
        <end position="574"/>
    </location>
</feature>
<dbReference type="InParanoid" id="A0A1S3I778"/>
<dbReference type="PANTHER" id="PTHR24369:SF210">
    <property type="entry name" value="CHAOPTIN-RELATED"/>
    <property type="match status" value="1"/>
</dbReference>
<evidence type="ECO:0000313" key="7">
    <source>
        <dbReference type="RefSeq" id="XP_013393224.1"/>
    </source>
</evidence>
<keyword evidence="1" id="KW-0433">Leucine-rich repeat</keyword>
<dbReference type="Pfam" id="PF13855">
    <property type="entry name" value="LRR_8"/>
    <property type="match status" value="2"/>
</dbReference>
<reference evidence="7" key="1">
    <citation type="submission" date="2025-08" db="UniProtKB">
        <authorList>
            <consortium name="RefSeq"/>
        </authorList>
    </citation>
    <scope>IDENTIFICATION</scope>
    <source>
        <tissue evidence="7">Gonads</tissue>
    </source>
</reference>
<dbReference type="Proteomes" id="UP000085678">
    <property type="component" value="Unplaced"/>
</dbReference>
<dbReference type="OrthoDB" id="5789657at2759"/>
<evidence type="ECO:0000256" key="1">
    <source>
        <dbReference type="ARBA" id="ARBA00022614"/>
    </source>
</evidence>
<evidence type="ECO:0000256" key="3">
    <source>
        <dbReference type="ARBA" id="ARBA00022737"/>
    </source>
</evidence>
<name>A0A1S3I778_LINAN</name>
<keyword evidence="4 7" id="KW-0812">Transmembrane</keyword>
<keyword evidence="6" id="KW-1185">Reference proteome</keyword>
<dbReference type="InterPro" id="IPR001611">
    <property type="entry name" value="Leu-rich_rpt"/>
</dbReference>
<evidence type="ECO:0000256" key="4">
    <source>
        <dbReference type="SAM" id="Phobius"/>
    </source>
</evidence>
<evidence type="ECO:0000256" key="5">
    <source>
        <dbReference type="SAM" id="SignalP"/>
    </source>
</evidence>
<keyword evidence="3" id="KW-0677">Repeat</keyword>
<keyword evidence="4" id="KW-0472">Membrane</keyword>
<feature type="transmembrane region" description="Helical" evidence="4">
    <location>
        <begin position="332"/>
        <end position="355"/>
    </location>
</feature>
<dbReference type="PROSITE" id="PS51257">
    <property type="entry name" value="PROKAR_LIPOPROTEIN"/>
    <property type="match status" value="1"/>
</dbReference>
<dbReference type="AlphaFoldDB" id="A0A1S3I778"/>
<dbReference type="SMART" id="SM00369">
    <property type="entry name" value="LRR_TYP"/>
    <property type="match status" value="6"/>
</dbReference>
<gene>
    <name evidence="7" type="primary">LOC106160955</name>
</gene>
<keyword evidence="2 5" id="KW-0732">Signal</keyword>
<dbReference type="GeneID" id="106160955"/>
<dbReference type="PROSITE" id="PS51450">
    <property type="entry name" value="LRR"/>
    <property type="match status" value="1"/>
</dbReference>
<dbReference type="InterPro" id="IPR032675">
    <property type="entry name" value="LRR_dom_sf"/>
</dbReference>
<dbReference type="PANTHER" id="PTHR24369">
    <property type="entry name" value="ANTIGEN BSP, PUTATIVE-RELATED"/>
    <property type="match status" value="1"/>
</dbReference>
<dbReference type="STRING" id="7574.A0A1S3I778"/>
<dbReference type="KEGG" id="lak:106160955"/>
<protein>
    <submittedName>
        <fullName evidence="7">Leucine-rich repeat and transmembrane domain-containing protein 2</fullName>
    </submittedName>
</protein>
<organism evidence="6 7">
    <name type="scientific">Lingula anatina</name>
    <name type="common">Brachiopod</name>
    <name type="synonym">Lingula unguis</name>
    <dbReference type="NCBI Taxonomy" id="7574"/>
    <lineage>
        <taxon>Eukaryota</taxon>
        <taxon>Metazoa</taxon>
        <taxon>Spiralia</taxon>
        <taxon>Lophotrochozoa</taxon>
        <taxon>Brachiopoda</taxon>
        <taxon>Linguliformea</taxon>
        <taxon>Lingulata</taxon>
        <taxon>Lingulida</taxon>
        <taxon>Linguloidea</taxon>
        <taxon>Lingulidae</taxon>
        <taxon>Lingula</taxon>
    </lineage>
</organism>
<dbReference type="InterPro" id="IPR050541">
    <property type="entry name" value="LRR_TM_domain-containing"/>
</dbReference>
<evidence type="ECO:0000256" key="2">
    <source>
        <dbReference type="ARBA" id="ARBA00022729"/>
    </source>
</evidence>
<sequence>MKIKSFLLFLILIQEACGNVCSSVTSVCSCDVNNYPPVTDVDCINLGLTTIPVIFSSETQGTVSRLSLDNNSLTILPANAFQNMRLLNVSRLQLRHNRIRTIEKNAFSNLETLEYLYLDYNELINIPGESLLPELSSLIELHVSFNQIRSLLARDFQGAGRALAVVTLNGNEIATVSPTAFVHIGTSLRGLDLRENQIAELDYCTFKILPNLRYVFLDMNPIVAARQCPCVLQWLYVNGSVKLATSFSLGFRIALECRANPLSKCSIMPDNCTSHETASLMMDRTTDINISHTTVSNIASIRIGADVTSSNTNPTTASATNEPGIISLDPHLLIVVPIIAGFCFLMLLFVGIFCISKCCGCRKADLIVHGKNKGRDESGFGGQGHGNYEDQKGQFQNDLELHEVTASHNQVCNNNYQALLRARGEGQTEGEGRSEGEVDYQFLLKSQNEGKIRVCDQDRGQGQIDVHSYSNQYESILPSDHTAHNYQSLLRGQGEGKGQEQGEVPGQGYYNQIEHEPHVSCGDLENKTYDYSYIGSKDHGIPLGQRDGSYCYVVDSIYENDIGAASLTENISHI</sequence>
<dbReference type="GO" id="GO:0005886">
    <property type="term" value="C:plasma membrane"/>
    <property type="evidence" value="ECO:0007669"/>
    <property type="project" value="TreeGrafter"/>
</dbReference>
<keyword evidence="4" id="KW-1133">Transmembrane helix</keyword>
<evidence type="ECO:0000313" key="6">
    <source>
        <dbReference type="Proteomes" id="UP000085678"/>
    </source>
</evidence>
<feature type="signal peptide" evidence="5">
    <location>
        <begin position="1"/>
        <end position="18"/>
    </location>
</feature>
<dbReference type="RefSeq" id="XP_013393224.1">
    <property type="nucleotide sequence ID" value="XM_013537770.1"/>
</dbReference>
<dbReference type="Gene3D" id="3.80.10.10">
    <property type="entry name" value="Ribonuclease Inhibitor"/>
    <property type="match status" value="2"/>
</dbReference>
<proteinExistence type="predicted"/>
<dbReference type="InterPro" id="IPR003591">
    <property type="entry name" value="Leu-rich_rpt_typical-subtyp"/>
</dbReference>
<dbReference type="SUPFAM" id="SSF52058">
    <property type="entry name" value="L domain-like"/>
    <property type="match status" value="1"/>
</dbReference>